<accession>A0A484GSE0</accession>
<dbReference type="EMBL" id="QWLN02004798">
    <property type="protein sequence ID" value="TEA38468.1"/>
    <property type="molecule type" value="Genomic_DNA"/>
</dbReference>
<protein>
    <submittedName>
        <fullName evidence="1">Uncharacterized protein</fullName>
    </submittedName>
</protein>
<evidence type="ECO:0000313" key="1">
    <source>
        <dbReference type="EMBL" id="TEA38468.1"/>
    </source>
</evidence>
<dbReference type="AlphaFoldDB" id="A0A484GSE0"/>
<keyword evidence="2" id="KW-1185">Reference proteome</keyword>
<sequence>VGGIHRNLVLCSITDQSFGISKGDIAWGSSVPLIIGNYFHLSVLENTHTRIGGAKINANCRSLRHGC</sequence>
<comment type="caution">
    <text evidence="1">The sequence shown here is derived from an EMBL/GenBank/DDBJ whole genome shotgun (WGS) entry which is preliminary data.</text>
</comment>
<gene>
    <name evidence="1" type="ORF">DBR06_SOUSAS110364</name>
</gene>
<reference evidence="1 2" key="1">
    <citation type="journal article" date="2018" name="Genomics">
        <title>Molecular footprints of inshore aquatic adaptation in Indo-Pacific humpback dolphin (Sousa chinensis).</title>
        <authorList>
            <person name="Ming Y."/>
            <person name="Jian J."/>
            <person name="Yu F."/>
            <person name="Yu X."/>
            <person name="Wang J."/>
            <person name="Liu W."/>
        </authorList>
    </citation>
    <scope>NUCLEOTIDE SEQUENCE [LARGE SCALE GENOMIC DNA]</scope>
    <source>
        <strain evidence="1">MY-2018</strain>
        <tissue evidence="1">Skin</tissue>
    </source>
</reference>
<evidence type="ECO:0000313" key="2">
    <source>
        <dbReference type="Proteomes" id="UP000295264"/>
    </source>
</evidence>
<name>A0A484GSE0_SOUCH</name>
<feature type="non-terminal residue" evidence="1">
    <location>
        <position position="1"/>
    </location>
</feature>
<proteinExistence type="predicted"/>
<dbReference type="Proteomes" id="UP000295264">
    <property type="component" value="Unassembled WGS sequence"/>
</dbReference>
<organism evidence="1 2">
    <name type="scientific">Sousa chinensis</name>
    <name type="common">Indo-pacific humpbacked dolphin</name>
    <name type="synonym">Steno chinensis</name>
    <dbReference type="NCBI Taxonomy" id="103600"/>
    <lineage>
        <taxon>Eukaryota</taxon>
        <taxon>Metazoa</taxon>
        <taxon>Chordata</taxon>
        <taxon>Craniata</taxon>
        <taxon>Vertebrata</taxon>
        <taxon>Euteleostomi</taxon>
        <taxon>Mammalia</taxon>
        <taxon>Eutheria</taxon>
        <taxon>Laurasiatheria</taxon>
        <taxon>Artiodactyla</taxon>
        <taxon>Whippomorpha</taxon>
        <taxon>Cetacea</taxon>
        <taxon>Odontoceti</taxon>
        <taxon>Delphinidae</taxon>
        <taxon>Sousa</taxon>
    </lineage>
</organism>
<feature type="non-terminal residue" evidence="1">
    <location>
        <position position="67"/>
    </location>
</feature>